<keyword evidence="3 5" id="KW-1133">Transmembrane helix</keyword>
<evidence type="ECO:0000256" key="1">
    <source>
        <dbReference type="ARBA" id="ARBA00004141"/>
    </source>
</evidence>
<evidence type="ECO:0000313" key="7">
    <source>
        <dbReference type="EMBL" id="UWX55649.1"/>
    </source>
</evidence>
<dbReference type="Pfam" id="PF00916">
    <property type="entry name" value="Sulfate_transp"/>
    <property type="match status" value="1"/>
</dbReference>
<feature type="transmembrane region" description="Helical" evidence="5">
    <location>
        <begin position="24"/>
        <end position="44"/>
    </location>
</feature>
<accession>A0ABY5YBR1</accession>
<evidence type="ECO:0000256" key="4">
    <source>
        <dbReference type="ARBA" id="ARBA00023136"/>
    </source>
</evidence>
<proteinExistence type="predicted"/>
<keyword evidence="2 5" id="KW-0812">Transmembrane</keyword>
<feature type="transmembrane region" description="Helical" evidence="5">
    <location>
        <begin position="50"/>
        <end position="66"/>
    </location>
</feature>
<feature type="transmembrane region" description="Helical" evidence="5">
    <location>
        <begin position="203"/>
        <end position="221"/>
    </location>
</feature>
<evidence type="ECO:0000256" key="2">
    <source>
        <dbReference type="ARBA" id="ARBA00022692"/>
    </source>
</evidence>
<comment type="subcellular location">
    <subcellularLocation>
        <location evidence="1">Membrane</location>
        <topology evidence="1">Multi-pass membrane protein</topology>
    </subcellularLocation>
</comment>
<keyword evidence="4 5" id="KW-0472">Membrane</keyword>
<feature type="transmembrane region" description="Helical" evidence="5">
    <location>
        <begin position="252"/>
        <end position="269"/>
    </location>
</feature>
<dbReference type="EMBL" id="CP104205">
    <property type="protein sequence ID" value="UWX55649.1"/>
    <property type="molecule type" value="Genomic_DNA"/>
</dbReference>
<evidence type="ECO:0000256" key="5">
    <source>
        <dbReference type="SAM" id="Phobius"/>
    </source>
</evidence>
<reference evidence="7" key="1">
    <citation type="submission" date="2022-09" db="EMBL/GenBank/DDBJ databases">
        <title>Maribacter litopenaei sp. nov., isolated from the intestinal tract of the Pacific White Shrimp, Litopenaeus vannamei.</title>
        <authorList>
            <person name="Kim S.Y."/>
            <person name="Hwang C.Y."/>
        </authorList>
    </citation>
    <scope>NUCLEOTIDE SEQUENCE</scope>
    <source>
        <strain evidence="7">HL-LV01</strain>
    </source>
</reference>
<gene>
    <name evidence="7" type="ORF">NYZ99_04120</name>
</gene>
<dbReference type="PANTHER" id="PTHR11814">
    <property type="entry name" value="SULFATE TRANSPORTER"/>
    <property type="match status" value="1"/>
</dbReference>
<dbReference type="InterPro" id="IPR001902">
    <property type="entry name" value="SLC26A/SulP_fam"/>
</dbReference>
<dbReference type="RefSeq" id="WP_260573710.1">
    <property type="nucleotide sequence ID" value="NZ_CP104205.1"/>
</dbReference>
<evidence type="ECO:0000256" key="3">
    <source>
        <dbReference type="ARBA" id="ARBA00022989"/>
    </source>
</evidence>
<feature type="transmembrane region" description="Helical" evidence="5">
    <location>
        <begin position="327"/>
        <end position="350"/>
    </location>
</feature>
<feature type="transmembrane region" description="Helical" evidence="5">
    <location>
        <begin position="180"/>
        <end position="196"/>
    </location>
</feature>
<dbReference type="InterPro" id="IPR011547">
    <property type="entry name" value="SLC26A/SulP_dom"/>
</dbReference>
<dbReference type="Proteomes" id="UP001059209">
    <property type="component" value="Chromosome"/>
</dbReference>
<organism evidence="7 8">
    <name type="scientific">Maribacter litopenaei</name>
    <dbReference type="NCBI Taxonomy" id="2976127"/>
    <lineage>
        <taxon>Bacteria</taxon>
        <taxon>Pseudomonadati</taxon>
        <taxon>Bacteroidota</taxon>
        <taxon>Flavobacteriia</taxon>
        <taxon>Flavobacteriales</taxon>
        <taxon>Flavobacteriaceae</taxon>
        <taxon>Maribacter</taxon>
    </lineage>
</organism>
<protein>
    <submittedName>
        <fullName evidence="7">SulP family inorganic anion transporter</fullName>
    </submittedName>
</protein>
<evidence type="ECO:0000313" key="8">
    <source>
        <dbReference type="Proteomes" id="UP001059209"/>
    </source>
</evidence>
<sequence>MVKRFLPFLQWATTYKRAYFTKDLIAGLTVGIVLVPQGMAYAMIAGLPPVYGLYTALIPVLAYVLLGTSRKVAMGPVAMDSLLVAAALGTFAITNVADYIALAVVLVLIVGATQFLLGIFRMGFLVNFLSKPVISGFTSAAAIIIMVSQLKHLLGISVPNSNHFHEIVNLTFQQMGHTNLFDLGLGMVGILIILGFRKWKKSFPAVLLVVVLGILAVYYLGLDAYGMKLVGEVPSGLPSFTLPKITFENIQSLWPMGIALALVGYLETISIGKAMEEKSGEETIDPNQELIALGTSNILGSFFQGYASTASFSRSAINQESGAKTNLAGLFSVILVVLTLLFFTPIFQYLPNTVPQVLLWSPFLG</sequence>
<feature type="transmembrane region" description="Helical" evidence="5">
    <location>
        <begin position="73"/>
        <end position="93"/>
    </location>
</feature>
<keyword evidence="8" id="KW-1185">Reference proteome</keyword>
<feature type="domain" description="SLC26A/SulP transporter" evidence="6">
    <location>
        <begin position="20"/>
        <end position="354"/>
    </location>
</feature>
<feature type="transmembrane region" description="Helical" evidence="5">
    <location>
        <begin position="132"/>
        <end position="150"/>
    </location>
</feature>
<name>A0ABY5YBR1_9FLAO</name>
<feature type="transmembrane region" description="Helical" evidence="5">
    <location>
        <begin position="99"/>
        <end position="120"/>
    </location>
</feature>
<evidence type="ECO:0000259" key="6">
    <source>
        <dbReference type="Pfam" id="PF00916"/>
    </source>
</evidence>